<dbReference type="PANTHER" id="PTHR31170">
    <property type="entry name" value="BNAC04G53230D PROTEIN"/>
    <property type="match status" value="1"/>
</dbReference>
<feature type="transmembrane region" description="Helical" evidence="1">
    <location>
        <begin position="456"/>
        <end position="481"/>
    </location>
</feature>
<keyword evidence="1" id="KW-0812">Transmembrane</keyword>
<dbReference type="PANTHER" id="PTHR31170:SF9">
    <property type="entry name" value="PROTEIN, PUTATIVE (DUF247)-RELATED"/>
    <property type="match status" value="1"/>
</dbReference>
<sequence length="482" mass="56773">MGENEPSNSSNHIEKTCKHISIEIPGDLFPKDLETTFRREECIYKAPAALCDSNRACYTPRVISIGPFHHGNEKLMPMEIQKQRYLKEFCKRLRGETKEQVQESLNVLLSTIEDEKDEIKRRYADNTIEDEKDEIKRRYADNTIEDEKDEIKRRYADNTFEFSSDDDQFVKMILFDAVFIFELFLKNEEDMRDNKRYQDDFIIGKPWLRAAIQRDLILLENQLPFFFLKKLYRLAIEETKPTYRSFLDLSCHYFEKYGTNKTKPYETKPYKPLHFTDLVRHFLSFKHPELESPDGKQVKNLYSATMLHQAGIKFKALPDKCLLDIRAWKETEKTVKKGELHMPPLEIDNSTECLFRNLMALEQCHYPREEFICHYVKLLDFLVDVEKDVDLLIENKVIVSRLGDSKAVAELINKLCLEIVEVTSGYDALSQLLNDYYESSWNKNKAYLVSVYFHNVWIGTGTVIGLIILAITVARFILFFFR</sequence>
<reference evidence="2" key="1">
    <citation type="submission" date="2020-03" db="EMBL/GenBank/DDBJ databases">
        <authorList>
            <person name="Zhang R."/>
        </authorList>
    </citation>
    <scope>NUCLEOTIDE SEQUENCE</scope>
</reference>
<dbReference type="InterPro" id="IPR004158">
    <property type="entry name" value="DUF247_pln"/>
</dbReference>
<dbReference type="Pfam" id="PF03140">
    <property type="entry name" value="DUF247"/>
    <property type="match status" value="1"/>
</dbReference>
<organism evidence="2">
    <name type="scientific">Populus davidiana</name>
    <dbReference type="NCBI Taxonomy" id="266767"/>
    <lineage>
        <taxon>Eukaryota</taxon>
        <taxon>Viridiplantae</taxon>
        <taxon>Streptophyta</taxon>
        <taxon>Embryophyta</taxon>
        <taxon>Tracheophyta</taxon>
        <taxon>Spermatophyta</taxon>
        <taxon>Magnoliopsida</taxon>
        <taxon>eudicotyledons</taxon>
        <taxon>Gunneridae</taxon>
        <taxon>Pentapetalae</taxon>
        <taxon>rosids</taxon>
        <taxon>fabids</taxon>
        <taxon>Malpighiales</taxon>
        <taxon>Salicaceae</taxon>
        <taxon>Saliceae</taxon>
        <taxon>Populus</taxon>
    </lineage>
</organism>
<name>A0A6M2EWZ2_9ROSI</name>
<proteinExistence type="predicted"/>
<evidence type="ECO:0000256" key="1">
    <source>
        <dbReference type="SAM" id="Phobius"/>
    </source>
</evidence>
<evidence type="ECO:0000313" key="2">
    <source>
        <dbReference type="EMBL" id="NUU89890.1"/>
    </source>
</evidence>
<keyword evidence="1" id="KW-0472">Membrane</keyword>
<keyword evidence="1" id="KW-1133">Transmembrane helix</keyword>
<dbReference type="AlphaFoldDB" id="A0A6M2EWZ2"/>
<protein>
    <submittedName>
        <fullName evidence="2">Uncharacterized protein</fullName>
    </submittedName>
</protein>
<dbReference type="EMBL" id="GILB01009557">
    <property type="protein sequence ID" value="NUU89890.1"/>
    <property type="molecule type" value="Transcribed_RNA"/>
</dbReference>
<accession>A0A6M2EWZ2</accession>